<proteinExistence type="predicted"/>
<dbReference type="RefSeq" id="WP_183090538.1">
    <property type="nucleotide sequence ID" value="NZ_JACJUD010000007.1"/>
</dbReference>
<keyword evidence="2" id="KW-1185">Reference proteome</keyword>
<reference evidence="1 2" key="1">
    <citation type="submission" date="2020-08" db="EMBL/GenBank/DDBJ databases">
        <authorList>
            <person name="Kim C.M."/>
        </authorList>
    </citation>
    <scope>NUCLEOTIDE SEQUENCE [LARGE SCALE GENOMIC DNA]</scope>
    <source>
        <strain evidence="1 2">UL070</strain>
    </source>
</reference>
<accession>A0A7W4LPK3</accession>
<protein>
    <submittedName>
        <fullName evidence="1">Uncharacterized protein</fullName>
    </submittedName>
</protein>
<dbReference type="Proteomes" id="UP000542720">
    <property type="component" value="Unassembled WGS sequence"/>
</dbReference>
<organism evidence="1 2">
    <name type="scientific">Aquipseudomonas ullengensis</name>
    <dbReference type="NCBI Taxonomy" id="2759166"/>
    <lineage>
        <taxon>Bacteria</taxon>
        <taxon>Pseudomonadati</taxon>
        <taxon>Pseudomonadota</taxon>
        <taxon>Gammaproteobacteria</taxon>
        <taxon>Pseudomonadales</taxon>
        <taxon>Pseudomonadaceae</taxon>
        <taxon>Aquipseudomonas</taxon>
    </lineage>
</organism>
<evidence type="ECO:0000313" key="2">
    <source>
        <dbReference type="Proteomes" id="UP000542720"/>
    </source>
</evidence>
<comment type="caution">
    <text evidence="1">The sequence shown here is derived from an EMBL/GenBank/DDBJ whole genome shotgun (WGS) entry which is preliminary data.</text>
</comment>
<sequence>MFELALAVLSVLLGFGLHAAYESAKGKRSNKNISTVLLREIRSNIESLTAELSIITQASAENMPSFIEPLGIQEIADRIKSAVSTESFNMCRLEIPSLGSTKAEAIFNFYESARELPKTIQEIERWAGNIRHGLFEDLIGHLIEKAKTAEKCVAF</sequence>
<name>A0A7W4LPK3_9GAMM</name>
<dbReference type="EMBL" id="JACJUD010000007">
    <property type="protein sequence ID" value="MBB2496999.1"/>
    <property type="molecule type" value="Genomic_DNA"/>
</dbReference>
<gene>
    <name evidence="1" type="ORF">H3H51_18390</name>
</gene>
<evidence type="ECO:0000313" key="1">
    <source>
        <dbReference type="EMBL" id="MBB2496999.1"/>
    </source>
</evidence>
<dbReference type="AlphaFoldDB" id="A0A7W4LPK3"/>